<keyword evidence="8" id="KW-1185">Reference proteome</keyword>
<dbReference type="Gene3D" id="1.10.8.590">
    <property type="match status" value="1"/>
</dbReference>
<dbReference type="Pfam" id="PF00588">
    <property type="entry name" value="SpoU_methylase"/>
    <property type="match status" value="1"/>
</dbReference>
<protein>
    <recommendedName>
        <fullName evidence="5">tRNA (cytidine/uridine-2'-O-)-methyltransferase TrmJ</fullName>
        <ecNumber evidence="5">2.1.1.200</ecNumber>
    </recommendedName>
    <alternativeName>
        <fullName evidence="5">tRNA (cytidine(32)/uridine(32)-2'-O)-methyltransferase</fullName>
    </alternativeName>
    <alternativeName>
        <fullName evidence="5">tRNA Cm32/Um32 methyltransferase</fullName>
    </alternativeName>
</protein>
<dbReference type="EMBL" id="PJNW01000002">
    <property type="protein sequence ID" value="PKR90205.1"/>
    <property type="molecule type" value="Genomic_DNA"/>
</dbReference>
<dbReference type="InterPro" id="IPR004384">
    <property type="entry name" value="RNA_MeTrfase_TrmJ/LasT"/>
</dbReference>
<keyword evidence="5" id="KW-0819">tRNA processing</keyword>
<comment type="catalytic activity">
    <reaction evidence="5">
        <text>uridine(32) in tRNA + S-adenosyl-L-methionine = 2'-O-methyluridine(32) in tRNA + S-adenosyl-L-homocysteine + H(+)</text>
        <dbReference type="Rhea" id="RHEA:42936"/>
        <dbReference type="Rhea" id="RHEA-COMP:10107"/>
        <dbReference type="Rhea" id="RHEA-COMP:10290"/>
        <dbReference type="ChEBI" id="CHEBI:15378"/>
        <dbReference type="ChEBI" id="CHEBI:57856"/>
        <dbReference type="ChEBI" id="CHEBI:59789"/>
        <dbReference type="ChEBI" id="CHEBI:65315"/>
        <dbReference type="ChEBI" id="CHEBI:74478"/>
        <dbReference type="EC" id="2.1.1.200"/>
    </reaction>
</comment>
<evidence type="ECO:0000256" key="3">
    <source>
        <dbReference type="ARBA" id="ARBA00022679"/>
    </source>
</evidence>
<dbReference type="SUPFAM" id="SSF75217">
    <property type="entry name" value="alpha/beta knot"/>
    <property type="match status" value="1"/>
</dbReference>
<dbReference type="OrthoDB" id="9806346at2"/>
<gene>
    <name evidence="5" type="primary">trmJ</name>
    <name evidence="7" type="ORF">CXZ10_02110</name>
</gene>
<dbReference type="InterPro" id="IPR001537">
    <property type="entry name" value="SpoU_MeTrfase"/>
</dbReference>
<dbReference type="PANTHER" id="PTHR42786:SF7">
    <property type="entry name" value="TRNA_RRNA METHYLTRANSFERASE SPOU TYPE DOMAIN-CONTAINING PROTEIN"/>
    <property type="match status" value="1"/>
</dbReference>
<dbReference type="GO" id="GO:0003723">
    <property type="term" value="F:RNA binding"/>
    <property type="evidence" value="ECO:0007669"/>
    <property type="project" value="InterPro"/>
</dbReference>
<dbReference type="Proteomes" id="UP000233491">
    <property type="component" value="Unassembled WGS sequence"/>
</dbReference>
<keyword evidence="4 5" id="KW-0949">S-adenosyl-L-methionine</keyword>
<dbReference type="PIRSF" id="PIRSF004808">
    <property type="entry name" value="LasT"/>
    <property type="match status" value="1"/>
</dbReference>
<evidence type="ECO:0000313" key="7">
    <source>
        <dbReference type="EMBL" id="PKR90205.1"/>
    </source>
</evidence>
<evidence type="ECO:0000256" key="1">
    <source>
        <dbReference type="ARBA" id="ARBA00007228"/>
    </source>
</evidence>
<evidence type="ECO:0000259" key="6">
    <source>
        <dbReference type="Pfam" id="PF00588"/>
    </source>
</evidence>
<dbReference type="EC" id="2.1.1.200" evidence="5"/>
<comment type="catalytic activity">
    <reaction evidence="5">
        <text>cytidine(32) in tRNA + S-adenosyl-L-methionine = 2'-O-methylcytidine(32) in tRNA + S-adenosyl-L-homocysteine + H(+)</text>
        <dbReference type="Rhea" id="RHEA:42932"/>
        <dbReference type="Rhea" id="RHEA-COMP:10288"/>
        <dbReference type="Rhea" id="RHEA-COMP:10289"/>
        <dbReference type="ChEBI" id="CHEBI:15378"/>
        <dbReference type="ChEBI" id="CHEBI:57856"/>
        <dbReference type="ChEBI" id="CHEBI:59789"/>
        <dbReference type="ChEBI" id="CHEBI:74495"/>
        <dbReference type="ChEBI" id="CHEBI:82748"/>
        <dbReference type="EC" id="2.1.1.200"/>
    </reaction>
</comment>
<dbReference type="GO" id="GO:0005829">
    <property type="term" value="C:cytosol"/>
    <property type="evidence" value="ECO:0007669"/>
    <property type="project" value="TreeGrafter"/>
</dbReference>
<comment type="subcellular location">
    <subcellularLocation>
        <location evidence="5">Cytoplasm</location>
    </subcellularLocation>
</comment>
<proteinExistence type="inferred from homology"/>
<evidence type="ECO:0000256" key="4">
    <source>
        <dbReference type="ARBA" id="ARBA00022691"/>
    </source>
</evidence>
<organism evidence="7 8">
    <name type="scientific">Pleomorphomonas diazotrophica</name>
    <dbReference type="NCBI Taxonomy" id="1166257"/>
    <lineage>
        <taxon>Bacteria</taxon>
        <taxon>Pseudomonadati</taxon>
        <taxon>Pseudomonadota</taxon>
        <taxon>Alphaproteobacteria</taxon>
        <taxon>Hyphomicrobiales</taxon>
        <taxon>Pleomorphomonadaceae</taxon>
        <taxon>Pleomorphomonas</taxon>
    </lineage>
</organism>
<reference evidence="7 8" key="1">
    <citation type="submission" date="2017-12" db="EMBL/GenBank/DDBJ databases">
        <title>Anaerobic carbon monoxide metabolism by Pleomorphomonas carboxyditropha sp. nov., a new mesophilic hydrogenogenic carboxidotroph.</title>
        <authorList>
            <person name="Esquivel-Elizondo S."/>
            <person name="Krajmalnik-Brown R."/>
        </authorList>
    </citation>
    <scope>NUCLEOTIDE SEQUENCE [LARGE SCALE GENOMIC DNA]</scope>
    <source>
        <strain evidence="7 8">R5-392</strain>
    </source>
</reference>
<keyword evidence="5" id="KW-0963">Cytoplasm</keyword>
<dbReference type="Gene3D" id="3.40.1280.10">
    <property type="match status" value="1"/>
</dbReference>
<dbReference type="GO" id="GO:0002128">
    <property type="term" value="P:tRNA nucleoside ribose methylation"/>
    <property type="evidence" value="ECO:0007669"/>
    <property type="project" value="TreeGrafter"/>
</dbReference>
<dbReference type="GO" id="GO:0106339">
    <property type="term" value="F:tRNA (cytidine(32)-2'-O)-methyltransferase activity"/>
    <property type="evidence" value="ECO:0007669"/>
    <property type="project" value="RHEA"/>
</dbReference>
<dbReference type="RefSeq" id="WP_101287301.1">
    <property type="nucleotide sequence ID" value="NZ_FOUQ01000001.1"/>
</dbReference>
<dbReference type="InterPro" id="IPR029028">
    <property type="entry name" value="Alpha/beta_knot_MTases"/>
</dbReference>
<feature type="domain" description="tRNA/rRNA methyltransferase SpoU type" evidence="6">
    <location>
        <begin position="12"/>
        <end position="162"/>
    </location>
</feature>
<comment type="function">
    <text evidence="5">Catalyzes the formation of 2'O-methylated cytidine (Cm32) or 2'O-methylated uridine (Um32) at position 32 in tRNA.</text>
</comment>
<comment type="caution">
    <text evidence="7">The sequence shown here is derived from an EMBL/GenBank/DDBJ whole genome shotgun (WGS) entry which is preliminary data.</text>
</comment>
<dbReference type="AlphaFoldDB" id="A0A1I4R4F5"/>
<dbReference type="PANTHER" id="PTHR42786">
    <property type="entry name" value="TRNA/RRNA METHYLTRANSFERASE"/>
    <property type="match status" value="1"/>
</dbReference>
<evidence type="ECO:0000256" key="2">
    <source>
        <dbReference type="ARBA" id="ARBA00022603"/>
    </source>
</evidence>
<dbReference type="GO" id="GO:0160206">
    <property type="term" value="F:tRNA (cytidine(32)/uridine(32)-2'-O)-methyltransferase activity"/>
    <property type="evidence" value="ECO:0007669"/>
    <property type="project" value="UniProtKB-EC"/>
</dbReference>
<evidence type="ECO:0000256" key="5">
    <source>
        <dbReference type="RuleBase" id="RU362024"/>
    </source>
</evidence>
<keyword evidence="3 7" id="KW-0808">Transferase</keyword>
<keyword evidence="2 5" id="KW-0489">Methyltransferase</keyword>
<dbReference type="InterPro" id="IPR029026">
    <property type="entry name" value="tRNA_m1G_MTases_N"/>
</dbReference>
<accession>A0A1I4R4F5</accession>
<comment type="similarity">
    <text evidence="1">Belongs to the class IV-like SAM-binding methyltransferase superfamily. RNA methyltransferase TrmH family.</text>
</comment>
<dbReference type="CDD" id="cd18093">
    <property type="entry name" value="SpoU-like_TrmJ"/>
    <property type="match status" value="1"/>
</dbReference>
<evidence type="ECO:0000313" key="8">
    <source>
        <dbReference type="Proteomes" id="UP000233491"/>
    </source>
</evidence>
<dbReference type="NCBIfam" id="TIGR00050">
    <property type="entry name" value="rRNA_methyl_1"/>
    <property type="match status" value="1"/>
</dbReference>
<comment type="subunit">
    <text evidence="5">Homodimer.</text>
</comment>
<name>A0A1I4R4F5_9HYPH</name>
<sequence>MSDDTAAGRGPAIILCEPQMGENIGAAARAMANFGLSDLRIVAPRDGWPNEKAEANAAKATHIIHAARVYDRLEEAITDLSFVYATTARDRDVTKAVRGPVHAAKHMRALEAQGAGVGLLFGRERWGLNNDEVALADEILTLPVVPEYASLNIAQAVLVVAYEWRKAGFEDPDAALPFAASDRSPPAGKAELLGLFDHLESVLDERHFFHPPEKRPTMIRNLRAIFQRQQLTQQEIRTLRGIITCLDGKNHRPKKPVTDNGEA</sequence>